<reference evidence="1" key="2">
    <citation type="submission" date="2023-01" db="EMBL/GenBank/DDBJ databases">
        <title>Draft genome sequence of Devosia yakushimensis strain NBRC 103855.</title>
        <authorList>
            <person name="Sun Q."/>
            <person name="Mori K."/>
        </authorList>
    </citation>
    <scope>NUCLEOTIDE SEQUENCE</scope>
    <source>
        <strain evidence="1">NBRC 103855</strain>
    </source>
</reference>
<name>A0ABQ5UFC1_9HYPH</name>
<keyword evidence="2" id="KW-1185">Reference proteome</keyword>
<proteinExistence type="predicted"/>
<evidence type="ECO:0000313" key="2">
    <source>
        <dbReference type="Proteomes" id="UP001161406"/>
    </source>
</evidence>
<comment type="caution">
    <text evidence="1">The sequence shown here is derived from an EMBL/GenBank/DDBJ whole genome shotgun (WGS) entry which is preliminary data.</text>
</comment>
<accession>A0ABQ5UFC1</accession>
<sequence length="176" mass="19946">MEGAPKTLEDVRNGGHELIAVCRDVRCRYQRTVDLRRVMLHAGGWTQLLPERGQLHFSDRLRCPFCKQRGMFLWLEPRIPPPAAATSEPNFRVLDWGRSYPFNTFIMIATAQSLMVARAAYVAAVLVRPNNAITLQQGAFLIADSKRDGVPEFMKAEDFQKMRDAEGELNGMPPSR</sequence>
<gene>
    <name evidence="1" type="ORF">GCM10007913_11980</name>
</gene>
<evidence type="ECO:0000313" key="1">
    <source>
        <dbReference type="EMBL" id="GLQ09266.1"/>
    </source>
</evidence>
<reference evidence="1" key="1">
    <citation type="journal article" date="2014" name="Int. J. Syst. Evol. Microbiol.">
        <title>Complete genome of a new Firmicutes species belonging to the dominant human colonic microbiota ('Ruminococcus bicirculans') reveals two chromosomes and a selective capacity to utilize plant glucans.</title>
        <authorList>
            <consortium name="NISC Comparative Sequencing Program"/>
            <person name="Wegmann U."/>
            <person name="Louis P."/>
            <person name="Goesmann A."/>
            <person name="Henrissat B."/>
            <person name="Duncan S.H."/>
            <person name="Flint H.J."/>
        </authorList>
    </citation>
    <scope>NUCLEOTIDE SEQUENCE</scope>
    <source>
        <strain evidence="1">NBRC 103855</strain>
    </source>
</reference>
<protein>
    <submittedName>
        <fullName evidence="1">Uncharacterized protein</fullName>
    </submittedName>
</protein>
<dbReference type="Proteomes" id="UP001161406">
    <property type="component" value="Unassembled WGS sequence"/>
</dbReference>
<organism evidence="1 2">
    <name type="scientific">Devosia yakushimensis</name>
    <dbReference type="NCBI Taxonomy" id="470028"/>
    <lineage>
        <taxon>Bacteria</taxon>
        <taxon>Pseudomonadati</taxon>
        <taxon>Pseudomonadota</taxon>
        <taxon>Alphaproteobacteria</taxon>
        <taxon>Hyphomicrobiales</taxon>
        <taxon>Devosiaceae</taxon>
        <taxon>Devosia</taxon>
    </lineage>
</organism>
<dbReference type="EMBL" id="BSNG01000001">
    <property type="protein sequence ID" value="GLQ09266.1"/>
    <property type="molecule type" value="Genomic_DNA"/>
</dbReference>
<dbReference type="RefSeq" id="WP_284388875.1">
    <property type="nucleotide sequence ID" value="NZ_BSNG01000001.1"/>
</dbReference>